<name>A0A518EYW2_9BACT</name>
<keyword evidence="4" id="KW-0238">DNA-binding</keyword>
<keyword evidence="8" id="KW-1185">Reference proteome</keyword>
<evidence type="ECO:0000256" key="4">
    <source>
        <dbReference type="ARBA" id="ARBA00023125"/>
    </source>
</evidence>
<dbReference type="AlphaFoldDB" id="A0A518EYW2"/>
<evidence type="ECO:0000313" key="7">
    <source>
        <dbReference type="EMBL" id="QDV09280.1"/>
    </source>
</evidence>
<keyword evidence="1" id="KW-0547">Nucleotide-binding</keyword>
<dbReference type="InterPro" id="IPR003593">
    <property type="entry name" value="AAA+_ATPase"/>
</dbReference>
<evidence type="ECO:0000313" key="8">
    <source>
        <dbReference type="Proteomes" id="UP000320390"/>
    </source>
</evidence>
<dbReference type="GO" id="GO:0043565">
    <property type="term" value="F:sequence-specific DNA binding"/>
    <property type="evidence" value="ECO:0007669"/>
    <property type="project" value="InterPro"/>
</dbReference>
<dbReference type="CDD" id="cd00009">
    <property type="entry name" value="AAA"/>
    <property type="match status" value="1"/>
</dbReference>
<dbReference type="Gene3D" id="3.30.450.40">
    <property type="match status" value="1"/>
</dbReference>
<dbReference type="InterPro" id="IPR058031">
    <property type="entry name" value="AAA_lid_NorR"/>
</dbReference>
<dbReference type="Gene3D" id="1.10.8.60">
    <property type="match status" value="1"/>
</dbReference>
<dbReference type="Gene3D" id="1.10.10.60">
    <property type="entry name" value="Homeodomain-like"/>
    <property type="match status" value="1"/>
</dbReference>
<dbReference type="SUPFAM" id="SSF52540">
    <property type="entry name" value="P-loop containing nucleoside triphosphate hydrolases"/>
    <property type="match status" value="1"/>
</dbReference>
<sequence length="676" mass="70914">MDTNRSQILRLIEPPPDLRERFRVDPSLERVGFGPLLASWSRSRSHGVDEALGDPPLHGVPPVCRRGPEVLRSAAAELDALTAPLTEQGAALVLTDSAGCLLDVRLPGGLDLAGSALALEPGRSWAESVRGTNAFGTALAEGRTVLVERGAHFARPLATFTTAAAPVAAASGEAIAALGCLVPGGKPPALLEAVLIAGGSAIERALHGRAYGRIAARLLATAEEIIDRLPRPTLLVLPPGRVHSANPAARGLFGGRLGMGRATRPEDLIDCDFDILVGYAAEGESVSIALPTGETGYLRVEPVFDDRNRPVALIVDFDTKRAVRGVEFDIDHPPEAAPAFDVLLGSDPDLASAKAVATRFARTRLPVMILSETGTGKELMANAIHAASDRAEGPFVALNCGALPAGLLESELFGYGPGAFTGARKDGAPGKLAAADGGTLFLDELGDMPTSLQVMLLRFLEDGGYYGVGEETPRSADVRVVCATSRSLEQMVGSGTFRKDLYYRLKGVTLQLPPLRARRDIADLASGLLARIGRELQRTTVPVFEDGVLSRLAAHSWPGNVRELRAVLHHALVLCGTGDVIRGHHLPGEVGVNSPGATFGRGESAPPAVKNSSALLSSAVEVSSADVDGAACLEDIRMRALLAAVDRHGGNVSAASRELGVARSTIYRALRRSGRK</sequence>
<reference evidence="7 8" key="1">
    <citation type="submission" date="2019-02" db="EMBL/GenBank/DDBJ databases">
        <title>Deep-cultivation of Planctomycetes and their phenomic and genomic characterization uncovers novel biology.</title>
        <authorList>
            <person name="Wiegand S."/>
            <person name="Jogler M."/>
            <person name="Boedeker C."/>
            <person name="Pinto D."/>
            <person name="Vollmers J."/>
            <person name="Rivas-Marin E."/>
            <person name="Kohn T."/>
            <person name="Peeters S.H."/>
            <person name="Heuer A."/>
            <person name="Rast P."/>
            <person name="Oberbeckmann S."/>
            <person name="Bunk B."/>
            <person name="Jeske O."/>
            <person name="Meyerdierks A."/>
            <person name="Storesund J.E."/>
            <person name="Kallscheuer N."/>
            <person name="Luecker S."/>
            <person name="Lage O.M."/>
            <person name="Pohl T."/>
            <person name="Merkel B.J."/>
            <person name="Hornburger P."/>
            <person name="Mueller R.-W."/>
            <person name="Bruemmer F."/>
            <person name="Labrenz M."/>
            <person name="Spormann A.M."/>
            <person name="Op den Camp H."/>
            <person name="Overmann J."/>
            <person name="Amann R."/>
            <person name="Jetten M.S.M."/>
            <person name="Mascher T."/>
            <person name="Medema M.H."/>
            <person name="Devos D.P."/>
            <person name="Kaster A.-K."/>
            <person name="Ovreas L."/>
            <person name="Rohde M."/>
            <person name="Galperin M.Y."/>
            <person name="Jogler C."/>
        </authorList>
    </citation>
    <scope>NUCLEOTIDE SEQUENCE [LARGE SCALE GENOMIC DNA]</scope>
    <source>
        <strain evidence="7 8">Poly30</strain>
    </source>
</reference>
<keyword evidence="5" id="KW-0804">Transcription</keyword>
<keyword evidence="3" id="KW-0805">Transcription regulation</keyword>
<evidence type="ECO:0000256" key="3">
    <source>
        <dbReference type="ARBA" id="ARBA00023015"/>
    </source>
</evidence>
<dbReference type="EMBL" id="CP036434">
    <property type="protein sequence ID" value="QDV09280.1"/>
    <property type="molecule type" value="Genomic_DNA"/>
</dbReference>
<dbReference type="InterPro" id="IPR002078">
    <property type="entry name" value="Sigma_54_int"/>
</dbReference>
<dbReference type="PANTHER" id="PTHR32071:SF77">
    <property type="entry name" value="TRANSCRIPTIONAL REGULATORY PROTEIN"/>
    <property type="match status" value="1"/>
</dbReference>
<keyword evidence="2" id="KW-0067">ATP-binding</keyword>
<dbReference type="SMART" id="SM00382">
    <property type="entry name" value="AAA"/>
    <property type="match status" value="1"/>
</dbReference>
<dbReference type="Pfam" id="PF02954">
    <property type="entry name" value="HTH_8"/>
    <property type="match status" value="1"/>
</dbReference>
<evidence type="ECO:0000256" key="5">
    <source>
        <dbReference type="ARBA" id="ARBA00023163"/>
    </source>
</evidence>
<dbReference type="SUPFAM" id="SSF46689">
    <property type="entry name" value="Homeodomain-like"/>
    <property type="match status" value="1"/>
</dbReference>
<organism evidence="7 8">
    <name type="scientific">Saltatorellus ferox</name>
    <dbReference type="NCBI Taxonomy" id="2528018"/>
    <lineage>
        <taxon>Bacteria</taxon>
        <taxon>Pseudomonadati</taxon>
        <taxon>Planctomycetota</taxon>
        <taxon>Planctomycetia</taxon>
        <taxon>Planctomycetia incertae sedis</taxon>
        <taxon>Saltatorellus</taxon>
    </lineage>
</organism>
<dbReference type="PROSITE" id="PS00688">
    <property type="entry name" value="SIGMA54_INTERACT_3"/>
    <property type="match status" value="1"/>
</dbReference>
<protein>
    <submittedName>
        <fullName evidence="7">Acetoin catabolism regulatory protein</fullName>
    </submittedName>
</protein>
<evidence type="ECO:0000256" key="2">
    <source>
        <dbReference type="ARBA" id="ARBA00022840"/>
    </source>
</evidence>
<dbReference type="GO" id="GO:0006355">
    <property type="term" value="P:regulation of DNA-templated transcription"/>
    <property type="evidence" value="ECO:0007669"/>
    <property type="project" value="InterPro"/>
</dbReference>
<dbReference type="PROSITE" id="PS50045">
    <property type="entry name" value="SIGMA54_INTERACT_4"/>
    <property type="match status" value="1"/>
</dbReference>
<dbReference type="InterPro" id="IPR025944">
    <property type="entry name" value="Sigma_54_int_dom_CS"/>
</dbReference>
<gene>
    <name evidence="7" type="primary">acoR_2</name>
    <name evidence="7" type="ORF">Poly30_48380</name>
</gene>
<dbReference type="Pfam" id="PF25601">
    <property type="entry name" value="AAA_lid_14"/>
    <property type="match status" value="1"/>
</dbReference>
<dbReference type="InterPro" id="IPR002197">
    <property type="entry name" value="HTH_Fis"/>
</dbReference>
<dbReference type="FunFam" id="3.40.50.300:FF:000006">
    <property type="entry name" value="DNA-binding transcriptional regulator NtrC"/>
    <property type="match status" value="1"/>
</dbReference>
<dbReference type="PROSITE" id="PS00676">
    <property type="entry name" value="SIGMA54_INTERACT_2"/>
    <property type="match status" value="1"/>
</dbReference>
<evidence type="ECO:0000259" key="6">
    <source>
        <dbReference type="PROSITE" id="PS50045"/>
    </source>
</evidence>
<dbReference type="InterPro" id="IPR009057">
    <property type="entry name" value="Homeodomain-like_sf"/>
</dbReference>
<dbReference type="PRINTS" id="PR01590">
    <property type="entry name" value="HTHFIS"/>
</dbReference>
<proteinExistence type="predicted"/>
<dbReference type="Gene3D" id="3.40.50.300">
    <property type="entry name" value="P-loop containing nucleotide triphosphate hydrolases"/>
    <property type="match status" value="1"/>
</dbReference>
<dbReference type="Proteomes" id="UP000320390">
    <property type="component" value="Chromosome"/>
</dbReference>
<dbReference type="PANTHER" id="PTHR32071">
    <property type="entry name" value="TRANSCRIPTIONAL REGULATORY PROTEIN"/>
    <property type="match status" value="1"/>
</dbReference>
<feature type="domain" description="Sigma-54 factor interaction" evidence="6">
    <location>
        <begin position="343"/>
        <end position="573"/>
    </location>
</feature>
<accession>A0A518EYW2</accession>
<dbReference type="GO" id="GO:0005524">
    <property type="term" value="F:ATP binding"/>
    <property type="evidence" value="ECO:0007669"/>
    <property type="project" value="UniProtKB-KW"/>
</dbReference>
<dbReference type="Pfam" id="PF00158">
    <property type="entry name" value="Sigma54_activat"/>
    <property type="match status" value="1"/>
</dbReference>
<dbReference type="InterPro" id="IPR025943">
    <property type="entry name" value="Sigma_54_int_dom_ATP-bd_2"/>
</dbReference>
<dbReference type="InterPro" id="IPR029016">
    <property type="entry name" value="GAF-like_dom_sf"/>
</dbReference>
<dbReference type="InterPro" id="IPR027417">
    <property type="entry name" value="P-loop_NTPase"/>
</dbReference>
<evidence type="ECO:0000256" key="1">
    <source>
        <dbReference type="ARBA" id="ARBA00022741"/>
    </source>
</evidence>